<evidence type="ECO:0000313" key="1">
    <source>
        <dbReference type="EMBL" id="CBH24507.1"/>
    </source>
</evidence>
<evidence type="ECO:0000313" key="2">
    <source>
        <dbReference type="Proteomes" id="UP000000933"/>
    </source>
</evidence>
<dbReference type="PANTHER" id="PTHR37953:SF1">
    <property type="entry name" value="UPF0127 PROTEIN MJ1496"/>
    <property type="match status" value="1"/>
</dbReference>
<dbReference type="AlphaFoldDB" id="D5H902"/>
<reference evidence="1 2" key="1">
    <citation type="journal article" date="2010" name="ISME J.">
        <title>Fine-scale evolution: genomic, phenotypic and ecological differentiation in two coexisting Salinibacter ruber strains.</title>
        <authorList>
            <person name="Pena A."/>
            <person name="Teeling H."/>
            <person name="Huerta-Cepas J."/>
            <person name="Santos F."/>
            <person name="Yarza P."/>
            <person name="Brito-Echeverria J."/>
            <person name="Lucio M."/>
            <person name="Schmitt-Kopplin P."/>
            <person name="Meseguer I."/>
            <person name="Schenowitz C."/>
            <person name="Dossat C."/>
            <person name="Barbe V."/>
            <person name="Dopazo J."/>
            <person name="Rossello-Mora R."/>
            <person name="Schuler M."/>
            <person name="Glockner F.O."/>
            <person name="Amann R."/>
            <person name="Gabaldon T."/>
            <person name="Anton J."/>
        </authorList>
    </citation>
    <scope>NUCLEOTIDE SEQUENCE [LARGE SCALE GENOMIC DNA]</scope>
    <source>
        <strain evidence="1 2">M8</strain>
    </source>
</reference>
<name>D5H902_SALRM</name>
<gene>
    <name evidence="1" type="ordered locus">SRM_01586</name>
</gene>
<dbReference type="Pfam" id="PF02643">
    <property type="entry name" value="DUF192"/>
    <property type="match status" value="1"/>
</dbReference>
<dbReference type="Proteomes" id="UP000000933">
    <property type="component" value="Chromosome"/>
</dbReference>
<organism evidence="1 2">
    <name type="scientific">Salinibacter ruber (strain M8)</name>
    <dbReference type="NCBI Taxonomy" id="761659"/>
    <lineage>
        <taxon>Bacteria</taxon>
        <taxon>Pseudomonadati</taxon>
        <taxon>Rhodothermota</taxon>
        <taxon>Rhodothermia</taxon>
        <taxon>Rhodothermales</taxon>
        <taxon>Salinibacteraceae</taxon>
        <taxon>Salinibacter</taxon>
    </lineage>
</organism>
<dbReference type="KEGG" id="srm:SRM_01586"/>
<dbReference type="Gene3D" id="2.60.120.1140">
    <property type="entry name" value="Protein of unknown function DUF192"/>
    <property type="match status" value="1"/>
</dbReference>
<dbReference type="InterPro" id="IPR003795">
    <property type="entry name" value="DUF192"/>
</dbReference>
<accession>D5H902</accession>
<sequence length="165" mass="18327">MPLLDMRLASLFVLLAFGPLILVGCASDSHAPSTEEGFEVEGSLAFLTPGGDTLRTIDVDIADTDAERRRGLMRQRSLGYDRGMLFIFDSVDEGGMWMKNTPLPLDIVFVAPDSQVINIARRTTPFSEKSIEPAAPRNFVVEVRAGFADRFDLTDSTRVRWTRSE</sequence>
<reference evidence="2" key="2">
    <citation type="submission" date="2010-04" db="EMBL/GenBank/DDBJ databases">
        <title>Genome sequence of Salinibacter ruber M8.</title>
        <authorList>
            <consortium name="Genoscope"/>
        </authorList>
    </citation>
    <scope>NUCLEOTIDE SEQUENCE [LARGE SCALE GENOMIC DNA]</scope>
    <source>
        <strain evidence="2">M8</strain>
    </source>
</reference>
<dbReference type="InterPro" id="IPR038695">
    <property type="entry name" value="Saro_0823-like_sf"/>
</dbReference>
<dbReference type="HOGENOM" id="CLU_097039_1_2_10"/>
<dbReference type="EMBL" id="FP565814">
    <property type="protein sequence ID" value="CBH24507.1"/>
    <property type="molecule type" value="Genomic_DNA"/>
</dbReference>
<protein>
    <recommendedName>
        <fullName evidence="3">DUF192 domain-containing protein</fullName>
    </recommendedName>
</protein>
<proteinExistence type="predicted"/>
<evidence type="ECO:0008006" key="3">
    <source>
        <dbReference type="Google" id="ProtNLM"/>
    </source>
</evidence>
<dbReference type="PANTHER" id="PTHR37953">
    <property type="entry name" value="UPF0127 PROTEIN MJ1496"/>
    <property type="match status" value="1"/>
</dbReference>
<dbReference type="PROSITE" id="PS51257">
    <property type="entry name" value="PROKAR_LIPOPROTEIN"/>
    <property type="match status" value="1"/>
</dbReference>